<evidence type="ECO:0000313" key="1">
    <source>
        <dbReference type="EMBL" id="TKR82406.1"/>
    </source>
</evidence>
<gene>
    <name evidence="1" type="ORF">L596_016137</name>
</gene>
<accession>A0A4U5NHW8</accession>
<dbReference type="AlphaFoldDB" id="A0A4U5NHW8"/>
<protein>
    <submittedName>
        <fullName evidence="1">Uncharacterized protein</fullName>
    </submittedName>
</protein>
<keyword evidence="2" id="KW-1185">Reference proteome</keyword>
<comment type="caution">
    <text evidence="1">The sequence shown here is derived from an EMBL/GenBank/DDBJ whole genome shotgun (WGS) entry which is preliminary data.</text>
</comment>
<name>A0A4U5NHW8_STECR</name>
<reference evidence="1 2" key="1">
    <citation type="journal article" date="2015" name="Genome Biol.">
        <title>Comparative genomics of Steinernema reveals deeply conserved gene regulatory networks.</title>
        <authorList>
            <person name="Dillman A.R."/>
            <person name="Macchietto M."/>
            <person name="Porter C.F."/>
            <person name="Rogers A."/>
            <person name="Williams B."/>
            <person name="Antoshechkin I."/>
            <person name="Lee M.M."/>
            <person name="Goodwin Z."/>
            <person name="Lu X."/>
            <person name="Lewis E.E."/>
            <person name="Goodrich-Blair H."/>
            <person name="Stock S.P."/>
            <person name="Adams B.J."/>
            <person name="Sternberg P.W."/>
            <person name="Mortazavi A."/>
        </authorList>
    </citation>
    <scope>NUCLEOTIDE SEQUENCE [LARGE SCALE GENOMIC DNA]</scope>
    <source>
        <strain evidence="1 2">ALL</strain>
    </source>
</reference>
<dbReference type="EMBL" id="AZBU02000004">
    <property type="protein sequence ID" value="TKR82406.1"/>
    <property type="molecule type" value="Genomic_DNA"/>
</dbReference>
<organism evidence="1 2">
    <name type="scientific">Steinernema carpocapsae</name>
    <name type="common">Entomopathogenic nematode</name>
    <dbReference type="NCBI Taxonomy" id="34508"/>
    <lineage>
        <taxon>Eukaryota</taxon>
        <taxon>Metazoa</taxon>
        <taxon>Ecdysozoa</taxon>
        <taxon>Nematoda</taxon>
        <taxon>Chromadorea</taxon>
        <taxon>Rhabditida</taxon>
        <taxon>Tylenchina</taxon>
        <taxon>Panagrolaimomorpha</taxon>
        <taxon>Strongyloidoidea</taxon>
        <taxon>Steinernematidae</taxon>
        <taxon>Steinernema</taxon>
    </lineage>
</organism>
<dbReference type="Proteomes" id="UP000298663">
    <property type="component" value="Unassembled WGS sequence"/>
</dbReference>
<evidence type="ECO:0000313" key="2">
    <source>
        <dbReference type="Proteomes" id="UP000298663"/>
    </source>
</evidence>
<reference evidence="1 2" key="2">
    <citation type="journal article" date="2019" name="G3 (Bethesda)">
        <title>Hybrid Assembly of the Genome of the Entomopathogenic Nematode Steinernema carpocapsae Identifies the X-Chromosome.</title>
        <authorList>
            <person name="Serra L."/>
            <person name="Macchietto M."/>
            <person name="Macias-Munoz A."/>
            <person name="McGill C.J."/>
            <person name="Rodriguez I.M."/>
            <person name="Rodriguez B."/>
            <person name="Murad R."/>
            <person name="Mortazavi A."/>
        </authorList>
    </citation>
    <scope>NUCLEOTIDE SEQUENCE [LARGE SCALE GENOMIC DNA]</scope>
    <source>
        <strain evidence="1 2">ALL</strain>
    </source>
</reference>
<proteinExistence type="predicted"/>
<sequence>MLQIHAIVQNGRDIGSSSRRSLPSRMKTLDRVKTASEALRTVFRASFPAQINLVCTPKSPIFSCEAPDFVFLGLSTVRLISDGKK</sequence>